<comment type="caution">
    <text evidence="3">The sequence shown here is derived from an EMBL/GenBank/DDBJ whole genome shotgun (WGS) entry which is preliminary data.</text>
</comment>
<feature type="compositionally biased region" description="Acidic residues" evidence="1">
    <location>
        <begin position="638"/>
        <end position="659"/>
    </location>
</feature>
<keyword evidence="5" id="KW-1185">Reference proteome</keyword>
<proteinExistence type="predicted"/>
<feature type="compositionally biased region" description="Acidic residues" evidence="1">
    <location>
        <begin position="1066"/>
        <end position="1075"/>
    </location>
</feature>
<name>A0A8J4GD84_9CHLO</name>
<feature type="compositionally biased region" description="Basic and acidic residues" evidence="1">
    <location>
        <begin position="154"/>
        <end position="164"/>
    </location>
</feature>
<evidence type="ECO:0000313" key="2">
    <source>
        <dbReference type="EMBL" id="GIL84857.1"/>
    </source>
</evidence>
<feature type="compositionally biased region" description="Low complexity" evidence="1">
    <location>
        <begin position="224"/>
        <end position="233"/>
    </location>
</feature>
<protein>
    <submittedName>
        <fullName evidence="3">Uncharacterized protein</fullName>
    </submittedName>
</protein>
<feature type="region of interest" description="Disordered" evidence="1">
    <location>
        <begin position="981"/>
        <end position="1034"/>
    </location>
</feature>
<feature type="compositionally biased region" description="Polar residues" evidence="1">
    <location>
        <begin position="1019"/>
        <end position="1033"/>
    </location>
</feature>
<organism evidence="3 4">
    <name type="scientific">Volvox reticuliferus</name>
    <dbReference type="NCBI Taxonomy" id="1737510"/>
    <lineage>
        <taxon>Eukaryota</taxon>
        <taxon>Viridiplantae</taxon>
        <taxon>Chlorophyta</taxon>
        <taxon>core chlorophytes</taxon>
        <taxon>Chlorophyceae</taxon>
        <taxon>CS clade</taxon>
        <taxon>Chlamydomonadales</taxon>
        <taxon>Volvocaceae</taxon>
        <taxon>Volvox</taxon>
    </lineage>
</organism>
<feature type="compositionally biased region" description="Basic and acidic residues" evidence="1">
    <location>
        <begin position="192"/>
        <end position="202"/>
    </location>
</feature>
<feature type="compositionally biased region" description="Low complexity" evidence="1">
    <location>
        <begin position="756"/>
        <end position="780"/>
    </location>
</feature>
<evidence type="ECO:0000256" key="1">
    <source>
        <dbReference type="SAM" id="MobiDB-lite"/>
    </source>
</evidence>
<feature type="compositionally biased region" description="Basic and acidic residues" evidence="1">
    <location>
        <begin position="1079"/>
        <end position="1093"/>
    </location>
</feature>
<dbReference type="EMBL" id="BNCQ01000018">
    <property type="protein sequence ID" value="GIM05233.1"/>
    <property type="molecule type" value="Genomic_DNA"/>
</dbReference>
<dbReference type="Proteomes" id="UP000747110">
    <property type="component" value="Unassembled WGS sequence"/>
</dbReference>
<feature type="region of interest" description="Disordered" evidence="1">
    <location>
        <begin position="1066"/>
        <end position="1114"/>
    </location>
</feature>
<feature type="compositionally biased region" description="Basic and acidic residues" evidence="1">
    <location>
        <begin position="723"/>
        <end position="734"/>
    </location>
</feature>
<sequence>MLCGGRGWIPRSRSSCEHAPVTYTPAHAGLWPALLPGQAWRLSARDALTQTQTHTPRTQHNRGGCRILQCHARSQQQAAASDTSAAGATQLGSLESLSGNPQYVYGRQPQREHGAGSGSAAAVPSGGAGNLQQEARSLDGGFTEGDTESGLQPQHKEVTVRARSAELQYRRHRSGGGGGSDGGGAVAGSLAHVERSQSRHDGSFQPRSAWIGTDRSRRSRRGRSASAAVPSRSLPAALSDERVVPLMRKAERDLLPSGDPNTPWRRLAYQLRLAPSISGLLTIYRASRENAAVWRPHMTALVLTRAGALLYPRAVVATSAVQAGGRTDGAGRFPPPFLKRDATSLFESLSGKVNKLAVRQVQGMHLARALVSMAWLEVTGQKCEALAAALVGELQRQHGGKLAQVALVDPPLFGRLVRALAQLVPRRSELWVDLQRVTLAALMEAQAEAAGAAAAAGPRRVWAGPGRNAVSAAAEAEPQQLKPDCSTADLANMAFGFAAAGAATSQLFAALRTAVLSRELPADPAALARLMCAWGRAHYPPGPLLYRLIDAFIPLLDTAPPRPIGRMVWSLAMMGVRDERFLQAAAKAIVGRQLVFSSPQELVNVVWAYSHLGWQVEEGVEPLRPVARNTATAGVEGAYDDDDEEEEEVYDEGEEDEDGLASRSPRGVLRQALAHQGSEKASGTTTSPYPALVTTREMEEQQQGQLRTLETAGESAGSWQRAEPVETQRARDDPEWTPLAAQQRIATRSGRMLDGNSYNNNTSSSSSSSSSSRNGSSQSSVVEGCNPGDENGEVSGAMPAAALSHRLPPLKPLPLAAPLAALEQARQTRLQQPQPEYPEHYALYRYLGRSFIHRTIGSAGGGAAVAPHHTISHSQLAAMVGSFARAGYRNKQLFYTAARIALLRLQYLSPGDLTLILSAHARLRIAHTGLFEAASPIIAARCCEFTSAQLADAMWAVQVLMPEGYMQLANAVRVRRGWLPPPSAVPPSSPLDNGLEEGEEVDMDRKEERHGRGEGGASQARSRTGGSGSNVDDNASLRHAALLPSLMRLRVPRELLEDVDWIEAEEADGVDEEEAGLQRQRDGSMWDRGRLPNEDGGYWGREQAEMLPDATRVR</sequence>
<reference evidence="3" key="1">
    <citation type="journal article" date="2021" name="Proc. Natl. Acad. Sci. U.S.A.">
        <title>Three genomes in the algal genus Volvox reveal the fate of a haploid sex-determining region after a transition to homothallism.</title>
        <authorList>
            <person name="Yamamoto K."/>
            <person name="Hamaji T."/>
            <person name="Kawai-Toyooka H."/>
            <person name="Matsuzaki R."/>
            <person name="Takahashi F."/>
            <person name="Nishimura Y."/>
            <person name="Kawachi M."/>
            <person name="Noguchi H."/>
            <person name="Minakuchi Y."/>
            <person name="Umen J.G."/>
            <person name="Toyoda A."/>
            <person name="Nozaki H."/>
        </authorList>
    </citation>
    <scope>NUCLEOTIDE SEQUENCE</scope>
    <source>
        <strain evidence="3">NIES-3785</strain>
        <strain evidence="2">NIES-3786</strain>
    </source>
</reference>
<evidence type="ECO:0000313" key="5">
    <source>
        <dbReference type="Proteomes" id="UP000747110"/>
    </source>
</evidence>
<feature type="region of interest" description="Disordered" evidence="1">
    <location>
        <begin position="696"/>
        <end position="796"/>
    </location>
</feature>
<dbReference type="OrthoDB" id="547754at2759"/>
<dbReference type="Proteomes" id="UP000722791">
    <property type="component" value="Unassembled WGS sequence"/>
</dbReference>
<accession>A0A8J4GD84</accession>
<gene>
    <name evidence="2" type="ORF">Vretifemale_13448</name>
    <name evidence="3" type="ORF">Vretimale_9695</name>
</gene>
<dbReference type="AlphaFoldDB" id="A0A8J4GD84"/>
<dbReference type="EMBL" id="BNCP01000031">
    <property type="protein sequence ID" value="GIL84857.1"/>
    <property type="molecule type" value="Genomic_DNA"/>
</dbReference>
<feature type="compositionally biased region" description="Gly residues" evidence="1">
    <location>
        <begin position="175"/>
        <end position="186"/>
    </location>
</feature>
<evidence type="ECO:0000313" key="3">
    <source>
        <dbReference type="EMBL" id="GIM05233.1"/>
    </source>
</evidence>
<evidence type="ECO:0000313" key="4">
    <source>
        <dbReference type="Proteomes" id="UP000722791"/>
    </source>
</evidence>
<feature type="region of interest" description="Disordered" evidence="1">
    <location>
        <begin position="632"/>
        <end position="664"/>
    </location>
</feature>
<feature type="compositionally biased region" description="Basic and acidic residues" evidence="1">
    <location>
        <begin position="1003"/>
        <end position="1013"/>
    </location>
</feature>
<feature type="region of interest" description="Disordered" evidence="1">
    <location>
        <begin position="96"/>
        <end position="233"/>
    </location>
</feature>